<dbReference type="SUPFAM" id="SSF57302">
    <property type="entry name" value="Snake toxin-like"/>
    <property type="match status" value="1"/>
</dbReference>
<feature type="chain" id="PRO_5035758286" description="Snake toxin/toxin-like domain-containing protein" evidence="1">
    <location>
        <begin position="21"/>
        <end position="78"/>
    </location>
</feature>
<dbReference type="EMBL" id="JAERUA010000011">
    <property type="protein sequence ID" value="KAI1893416.1"/>
    <property type="molecule type" value="Genomic_DNA"/>
</dbReference>
<reference evidence="3" key="1">
    <citation type="submission" date="2021-01" db="EMBL/GenBank/DDBJ databases">
        <authorList>
            <person name="Zahm M."/>
            <person name="Roques C."/>
            <person name="Cabau C."/>
            <person name="Klopp C."/>
            <person name="Donnadieu C."/>
            <person name="Jouanno E."/>
            <person name="Lampietro C."/>
            <person name="Louis A."/>
            <person name="Herpin A."/>
            <person name="Echchiki A."/>
            <person name="Berthelot C."/>
            <person name="Parey E."/>
            <person name="Roest-Crollius H."/>
            <person name="Braasch I."/>
            <person name="Postlethwait J."/>
            <person name="Bobe J."/>
            <person name="Montfort J."/>
            <person name="Bouchez O."/>
            <person name="Begum T."/>
            <person name="Mejri S."/>
            <person name="Adams A."/>
            <person name="Chen W.-J."/>
            <person name="Guiguen Y."/>
        </authorList>
    </citation>
    <scope>NUCLEOTIDE SEQUENCE</scope>
    <source>
        <tissue evidence="3">Blood</tissue>
    </source>
</reference>
<evidence type="ECO:0000259" key="2">
    <source>
        <dbReference type="Pfam" id="PF00087"/>
    </source>
</evidence>
<dbReference type="Pfam" id="PF00087">
    <property type="entry name" value="Toxin_TOLIP"/>
    <property type="match status" value="1"/>
</dbReference>
<dbReference type="InterPro" id="IPR045860">
    <property type="entry name" value="Snake_toxin-like_sf"/>
</dbReference>
<feature type="signal peptide" evidence="1">
    <location>
        <begin position="1"/>
        <end position="20"/>
    </location>
</feature>
<name>A0A8T3DAX1_9TELE</name>
<dbReference type="OrthoDB" id="9449056at2759"/>
<proteinExistence type="predicted"/>
<evidence type="ECO:0000313" key="4">
    <source>
        <dbReference type="Proteomes" id="UP000829720"/>
    </source>
</evidence>
<evidence type="ECO:0000313" key="3">
    <source>
        <dbReference type="EMBL" id="KAI1893416.1"/>
    </source>
</evidence>
<dbReference type="Proteomes" id="UP000829720">
    <property type="component" value="Unassembled WGS sequence"/>
</dbReference>
<comment type="caution">
    <text evidence="3">The sequence shown here is derived from an EMBL/GenBank/DDBJ whole genome shotgun (WGS) entry which is preliminary data.</text>
</comment>
<sequence>MKLLLSSMLLALVCTSIVQSLRCYTCDDDPKCMTQTDCSAESSFCKTITTDDTLDRGCAEKCVESYYVSCCETDLCNL</sequence>
<feature type="domain" description="Snake toxin/toxin-like" evidence="2">
    <location>
        <begin position="21"/>
        <end position="77"/>
    </location>
</feature>
<keyword evidence="4" id="KW-1185">Reference proteome</keyword>
<keyword evidence="1" id="KW-0732">Signal</keyword>
<protein>
    <recommendedName>
        <fullName evidence="2">Snake toxin/toxin-like domain-containing protein</fullName>
    </recommendedName>
</protein>
<organism evidence="3 4">
    <name type="scientific">Albula goreensis</name>
    <dbReference type="NCBI Taxonomy" id="1534307"/>
    <lineage>
        <taxon>Eukaryota</taxon>
        <taxon>Metazoa</taxon>
        <taxon>Chordata</taxon>
        <taxon>Craniata</taxon>
        <taxon>Vertebrata</taxon>
        <taxon>Euteleostomi</taxon>
        <taxon>Actinopterygii</taxon>
        <taxon>Neopterygii</taxon>
        <taxon>Teleostei</taxon>
        <taxon>Albuliformes</taxon>
        <taxon>Albulidae</taxon>
        <taxon>Albula</taxon>
    </lineage>
</organism>
<dbReference type="Gene3D" id="2.10.60.10">
    <property type="entry name" value="CD59"/>
    <property type="match status" value="1"/>
</dbReference>
<evidence type="ECO:0000256" key="1">
    <source>
        <dbReference type="SAM" id="SignalP"/>
    </source>
</evidence>
<gene>
    <name evidence="3" type="ORF">AGOR_G00123500</name>
</gene>
<dbReference type="AlphaFoldDB" id="A0A8T3DAX1"/>
<dbReference type="InterPro" id="IPR035076">
    <property type="entry name" value="Toxin/TOLIP"/>
</dbReference>
<accession>A0A8T3DAX1</accession>